<evidence type="ECO:0000256" key="5">
    <source>
        <dbReference type="ARBA" id="ARBA00022989"/>
    </source>
</evidence>
<feature type="transmembrane region" description="Helical" evidence="8">
    <location>
        <begin position="221"/>
        <end position="240"/>
    </location>
</feature>
<feature type="transmembrane region" description="Helical" evidence="8">
    <location>
        <begin position="20"/>
        <end position="40"/>
    </location>
</feature>
<feature type="transmembrane region" description="Helical" evidence="8">
    <location>
        <begin position="336"/>
        <end position="355"/>
    </location>
</feature>
<evidence type="ECO:0000256" key="3">
    <source>
        <dbReference type="ARBA" id="ARBA00022679"/>
    </source>
</evidence>
<evidence type="ECO:0000313" key="9">
    <source>
        <dbReference type="EMBL" id="CAA9504565.1"/>
    </source>
</evidence>
<keyword evidence="3 9" id="KW-0808">Transferase</keyword>
<dbReference type="GO" id="GO:0044038">
    <property type="term" value="P:cell wall macromolecule biosynthetic process"/>
    <property type="evidence" value="ECO:0007669"/>
    <property type="project" value="TreeGrafter"/>
</dbReference>
<feature type="transmembrane region" description="Helical" evidence="8">
    <location>
        <begin position="60"/>
        <end position="80"/>
    </location>
</feature>
<feature type="transmembrane region" description="Helical" evidence="8">
    <location>
        <begin position="173"/>
        <end position="192"/>
    </location>
</feature>
<name>A0A6J4ST08_9ACTN</name>
<evidence type="ECO:0000256" key="7">
    <source>
        <dbReference type="PIRSR" id="PIRSR600715-1"/>
    </source>
</evidence>
<evidence type="ECO:0000256" key="8">
    <source>
        <dbReference type="SAM" id="Phobius"/>
    </source>
</evidence>
<evidence type="ECO:0000256" key="1">
    <source>
        <dbReference type="ARBA" id="ARBA00004651"/>
    </source>
</evidence>
<protein>
    <submittedName>
        <fullName evidence="9">Undecaprenyl-phosphate N-acetylglucosaminyl 1-phosphate transferase</fullName>
        <ecNumber evidence="9">2.7.8.-</ecNumber>
    </submittedName>
</protein>
<proteinExistence type="predicted"/>
<dbReference type="AlphaFoldDB" id="A0A6J4ST08"/>
<evidence type="ECO:0000256" key="6">
    <source>
        <dbReference type="ARBA" id="ARBA00023136"/>
    </source>
</evidence>
<dbReference type="InterPro" id="IPR000715">
    <property type="entry name" value="Glycosyl_transferase_4"/>
</dbReference>
<dbReference type="Pfam" id="PF00953">
    <property type="entry name" value="Glycos_transf_4"/>
    <property type="match status" value="1"/>
</dbReference>
<sequence>MPMSFPDALRALTADGAVVWGLIGAAALVLVLTPLVARLAPRIGGLDDAQDRPRVHKAPIPRIGGVAIVTGILIPAALLVDLDGPYLGILLGTLAVAALGLFDDLRGVKPSVKLAGVALIALIPVVGYDVTIDRVTLPLIGDHDLGWLAIPLAVLWIAGVSNLVNLIDGMDSLAAGIVAIAAASFAILAASFNRMETAALAAIVCGATLGFLRHNYHPAKIFMGDTGALALGFLIATLALDGLFKTAAAITLVAPMLVLAVPILDTSFVVLKRLKYRRPPFGADHNHFYHRFMRIGFSQRRTAAYLHVWAALLAAYAIFARFFPPRPRGDWDLERALILGAAGLVVIAASVWMVYSLEILKKRHLDALRLRRRRDPEVDESEEAVERVLTAGRN</sequence>
<feature type="transmembrane region" description="Helical" evidence="8">
    <location>
        <begin position="86"/>
        <end position="102"/>
    </location>
</feature>
<evidence type="ECO:0000256" key="2">
    <source>
        <dbReference type="ARBA" id="ARBA00022475"/>
    </source>
</evidence>
<accession>A0A6J4ST08</accession>
<dbReference type="GO" id="GO:0005886">
    <property type="term" value="C:plasma membrane"/>
    <property type="evidence" value="ECO:0007669"/>
    <property type="project" value="UniProtKB-SubCell"/>
</dbReference>
<keyword evidence="7" id="KW-0460">Magnesium</keyword>
<feature type="transmembrane region" description="Helical" evidence="8">
    <location>
        <begin position="145"/>
        <end position="166"/>
    </location>
</feature>
<dbReference type="EMBL" id="CADCVS010000279">
    <property type="protein sequence ID" value="CAA9504565.1"/>
    <property type="molecule type" value="Genomic_DNA"/>
</dbReference>
<feature type="transmembrane region" description="Helical" evidence="8">
    <location>
        <begin position="114"/>
        <end position="133"/>
    </location>
</feature>
<dbReference type="CDD" id="cd06853">
    <property type="entry name" value="GT_WecA_like"/>
    <property type="match status" value="1"/>
</dbReference>
<keyword evidence="4 8" id="KW-0812">Transmembrane</keyword>
<feature type="transmembrane region" description="Helical" evidence="8">
    <location>
        <begin position="246"/>
        <end position="271"/>
    </location>
</feature>
<keyword evidence="6 8" id="KW-0472">Membrane</keyword>
<dbReference type="GO" id="GO:0016780">
    <property type="term" value="F:phosphotransferase activity, for other substituted phosphate groups"/>
    <property type="evidence" value="ECO:0007669"/>
    <property type="project" value="InterPro"/>
</dbReference>
<keyword evidence="2" id="KW-1003">Cell membrane</keyword>
<feature type="binding site" evidence="7">
    <location>
        <position position="165"/>
    </location>
    <ligand>
        <name>Mg(2+)</name>
        <dbReference type="ChEBI" id="CHEBI:18420"/>
    </ligand>
</feature>
<reference evidence="9" key="1">
    <citation type="submission" date="2020-02" db="EMBL/GenBank/DDBJ databases">
        <authorList>
            <person name="Meier V. D."/>
        </authorList>
    </citation>
    <scope>NUCLEOTIDE SEQUENCE</scope>
    <source>
        <strain evidence="9">AVDCRST_MAG30</strain>
    </source>
</reference>
<comment type="subcellular location">
    <subcellularLocation>
        <location evidence="1">Cell membrane</location>
        <topology evidence="1">Multi-pass membrane protein</topology>
    </subcellularLocation>
</comment>
<dbReference type="EC" id="2.7.8.-" evidence="9"/>
<dbReference type="GO" id="GO:0009103">
    <property type="term" value="P:lipopolysaccharide biosynthetic process"/>
    <property type="evidence" value="ECO:0007669"/>
    <property type="project" value="TreeGrafter"/>
</dbReference>
<dbReference type="GO" id="GO:0046872">
    <property type="term" value="F:metal ion binding"/>
    <property type="evidence" value="ECO:0007669"/>
    <property type="project" value="UniProtKB-KW"/>
</dbReference>
<organism evidence="9">
    <name type="scientific">uncultured Solirubrobacteraceae bacterium</name>
    <dbReference type="NCBI Taxonomy" id="1162706"/>
    <lineage>
        <taxon>Bacteria</taxon>
        <taxon>Bacillati</taxon>
        <taxon>Actinomycetota</taxon>
        <taxon>Thermoleophilia</taxon>
        <taxon>Solirubrobacterales</taxon>
        <taxon>Solirubrobacteraceae</taxon>
        <taxon>environmental samples</taxon>
    </lineage>
</organism>
<gene>
    <name evidence="9" type="ORF">AVDCRST_MAG30-2122</name>
</gene>
<dbReference type="PANTHER" id="PTHR22926">
    <property type="entry name" value="PHOSPHO-N-ACETYLMURAMOYL-PENTAPEPTIDE-TRANSFERASE"/>
    <property type="match status" value="1"/>
</dbReference>
<evidence type="ECO:0000256" key="4">
    <source>
        <dbReference type="ARBA" id="ARBA00022692"/>
    </source>
</evidence>
<feature type="transmembrane region" description="Helical" evidence="8">
    <location>
        <begin position="198"/>
        <end position="214"/>
    </location>
</feature>
<feature type="binding site" evidence="7">
    <location>
        <position position="225"/>
    </location>
    <ligand>
        <name>Mg(2+)</name>
        <dbReference type="ChEBI" id="CHEBI:18420"/>
    </ligand>
</feature>
<dbReference type="PANTHER" id="PTHR22926:SF3">
    <property type="entry name" value="UNDECAPRENYL-PHOSPHATE ALPHA-N-ACETYLGLUCOSAMINYL 1-PHOSPHATE TRANSFERASE"/>
    <property type="match status" value="1"/>
</dbReference>
<keyword evidence="5 8" id="KW-1133">Transmembrane helix</keyword>
<dbReference type="GO" id="GO:0071555">
    <property type="term" value="P:cell wall organization"/>
    <property type="evidence" value="ECO:0007669"/>
    <property type="project" value="TreeGrafter"/>
</dbReference>
<keyword evidence="7" id="KW-0479">Metal-binding</keyword>
<comment type="cofactor">
    <cofactor evidence="7">
        <name>Mg(2+)</name>
        <dbReference type="ChEBI" id="CHEBI:18420"/>
    </cofactor>
</comment>
<feature type="transmembrane region" description="Helical" evidence="8">
    <location>
        <begin position="303"/>
        <end position="324"/>
    </location>
</feature>